<accession>A0ABN7T7V7</accession>
<evidence type="ECO:0000256" key="2">
    <source>
        <dbReference type="SAM" id="MobiDB-lite"/>
    </source>
</evidence>
<dbReference type="Pfam" id="PF00271">
    <property type="entry name" value="Helicase_C"/>
    <property type="match status" value="1"/>
</dbReference>
<dbReference type="Gene3D" id="3.40.50.10810">
    <property type="entry name" value="Tandem AAA-ATPase domain"/>
    <property type="match status" value="1"/>
</dbReference>
<dbReference type="Pfam" id="PF00176">
    <property type="entry name" value="SNF2-rel_dom"/>
    <property type="match status" value="1"/>
</dbReference>
<dbReference type="PROSITE" id="PS51192">
    <property type="entry name" value="HELICASE_ATP_BIND_1"/>
    <property type="match status" value="1"/>
</dbReference>
<dbReference type="SMART" id="SM00487">
    <property type="entry name" value="DEXDc"/>
    <property type="match status" value="1"/>
</dbReference>
<dbReference type="InterPro" id="IPR038718">
    <property type="entry name" value="SNF2-like_sf"/>
</dbReference>
<dbReference type="InterPro" id="IPR000330">
    <property type="entry name" value="SNF2_N"/>
</dbReference>
<dbReference type="SMART" id="SM00490">
    <property type="entry name" value="HELICc"/>
    <property type="match status" value="1"/>
</dbReference>
<evidence type="ECO:0000313" key="5">
    <source>
        <dbReference type="EMBL" id="CAG5111655.1"/>
    </source>
</evidence>
<organism evidence="5 6">
    <name type="scientific">Oikopleura dioica</name>
    <name type="common">Tunicate</name>
    <dbReference type="NCBI Taxonomy" id="34765"/>
    <lineage>
        <taxon>Eukaryota</taxon>
        <taxon>Metazoa</taxon>
        <taxon>Chordata</taxon>
        <taxon>Tunicata</taxon>
        <taxon>Appendicularia</taxon>
        <taxon>Copelata</taxon>
        <taxon>Oikopleuridae</taxon>
        <taxon>Oikopleura</taxon>
    </lineage>
</organism>
<dbReference type="EMBL" id="OU015567">
    <property type="protein sequence ID" value="CAG5111655.1"/>
    <property type="molecule type" value="Genomic_DNA"/>
</dbReference>
<evidence type="ECO:0000259" key="3">
    <source>
        <dbReference type="PROSITE" id="PS51192"/>
    </source>
</evidence>
<dbReference type="SUPFAM" id="SSF52540">
    <property type="entry name" value="P-loop containing nucleoside triphosphate hydrolases"/>
    <property type="match status" value="2"/>
</dbReference>
<evidence type="ECO:0000256" key="1">
    <source>
        <dbReference type="ARBA" id="ARBA00022801"/>
    </source>
</evidence>
<evidence type="ECO:0000313" key="6">
    <source>
        <dbReference type="Proteomes" id="UP001158576"/>
    </source>
</evidence>
<gene>
    <name evidence="5" type="ORF">OKIOD_LOCUS14701</name>
</gene>
<dbReference type="Gene3D" id="3.40.50.300">
    <property type="entry name" value="P-loop containing nucleotide triphosphate hydrolases"/>
    <property type="match status" value="1"/>
</dbReference>
<evidence type="ECO:0000259" key="4">
    <source>
        <dbReference type="PROSITE" id="PS51194"/>
    </source>
</evidence>
<feature type="region of interest" description="Disordered" evidence="2">
    <location>
        <begin position="618"/>
        <end position="696"/>
    </location>
</feature>
<feature type="domain" description="Helicase ATP-binding" evidence="3">
    <location>
        <begin position="104"/>
        <end position="282"/>
    </location>
</feature>
<dbReference type="Proteomes" id="UP001158576">
    <property type="component" value="Chromosome 2"/>
</dbReference>
<protein>
    <submittedName>
        <fullName evidence="5">Oidioi.mRNA.OKI2018_I69.chr2.g5936.t1.cds</fullName>
    </submittedName>
</protein>
<proteinExistence type="predicted"/>
<dbReference type="InterPro" id="IPR001650">
    <property type="entry name" value="Helicase_C-like"/>
</dbReference>
<dbReference type="InterPro" id="IPR014001">
    <property type="entry name" value="Helicase_ATP-bd"/>
</dbReference>
<dbReference type="InterPro" id="IPR027417">
    <property type="entry name" value="P-loop_NTPase"/>
</dbReference>
<feature type="domain" description="Helicase C-terminal" evidence="4">
    <location>
        <begin position="463"/>
        <end position="620"/>
    </location>
</feature>
<dbReference type="PROSITE" id="PS51194">
    <property type="entry name" value="HELICASE_CTER"/>
    <property type="match status" value="1"/>
</dbReference>
<dbReference type="CDD" id="cd18793">
    <property type="entry name" value="SF2_C_SNF"/>
    <property type="match status" value="1"/>
</dbReference>
<dbReference type="PANTHER" id="PTHR10799">
    <property type="entry name" value="SNF2/RAD54 HELICASE FAMILY"/>
    <property type="match status" value="1"/>
</dbReference>
<keyword evidence="6" id="KW-1185">Reference proteome</keyword>
<feature type="compositionally biased region" description="Low complexity" evidence="2">
    <location>
        <begin position="664"/>
        <end position="676"/>
    </location>
</feature>
<dbReference type="InterPro" id="IPR049730">
    <property type="entry name" value="SNF2/RAD54-like_C"/>
</dbReference>
<name>A0ABN7T7V7_OIKDI</name>
<feature type="compositionally biased region" description="Basic and acidic residues" evidence="2">
    <location>
        <begin position="679"/>
        <end position="689"/>
    </location>
</feature>
<reference evidence="5 6" key="1">
    <citation type="submission" date="2021-04" db="EMBL/GenBank/DDBJ databases">
        <authorList>
            <person name="Bliznina A."/>
        </authorList>
    </citation>
    <scope>NUCLEOTIDE SEQUENCE [LARGE SCALE GENOMIC DNA]</scope>
</reference>
<keyword evidence="1" id="KW-0378">Hydrolase</keyword>
<sequence length="696" mass="80596">MELRPFSSFLDIKKKIEAYKSDLKDKRATVLNSFNIDSLADSVEEFLKGRDMVVSLLKKCQSMGKNVTRGLQREGGGLMIEKPSLMADHLVLKDYQKRGLHWYTQIHQLKIGGILADEMGLGKTVQTISFFAWLKEHYPNFTKPHLVVCPSSTMDNWKREFECWLPSFKIFMYHGEDRRHHLKRIIKAKSEPHKAEDCHKDIDVIITTYTSSNSHEADRVGIKKLGVGYAIFDEGHMLKNMNTNRYQQLMRIGARRRVLLTGTPLQNNLLELISLIKFLMPDLLQKSSNTLQRIFKLRNQESEFAKKQVAECRTILQPFILRRVKSEVLKDLPPKTSEELYVDLTYQQKMFYMEIKDLLRCKLSTTEKKEQGIRDIRNHFIQLRKVANHPLLHRNHYTPDILRKMARTLCDKELKKEGNVDYVYEDLEVMSDFQIHETCEKYASLKKYRLKKDDILNSGKFKVLDELLPKLFDQGHRVLLFSQFVIMMDIMERYLTARKIKYMRLDGSTPVEDRLDMIDTFNADSDINLFMVSTRAGGLGINLTSADTVIIHDIDPNPYNDKQAEDRCHRVGQTKPVKIIRLIVKDTIEVRMRKLAVDKLALESKMDMNDRMVYGEGEKGPVEAEDEDSNDVSQAEMLDLLSDSPKPEAVKEEECSENEAMKVDQLTLDTQSQSSSIKTEAEGEKEPLREVQPNGS</sequence>